<dbReference type="AlphaFoldDB" id="A0A7T0C146"/>
<dbReference type="InterPro" id="IPR013324">
    <property type="entry name" value="RNA_pol_sigma_r3/r4-like"/>
</dbReference>
<gene>
    <name evidence="1" type="ORF">G3M78_03850</name>
</gene>
<protein>
    <submittedName>
        <fullName evidence="1">Uncharacterized protein</fullName>
    </submittedName>
</protein>
<reference evidence="2" key="1">
    <citation type="submission" date="2020-02" db="EMBL/GenBank/DDBJ databases">
        <title>Genomic and physiological characterization of two novel Nitrospinaceae genera.</title>
        <authorList>
            <person name="Mueller A.J."/>
            <person name="Jung M.-Y."/>
            <person name="Strachan C.R."/>
            <person name="Herbold C.W."/>
            <person name="Kirkegaard R.H."/>
            <person name="Daims H."/>
        </authorList>
    </citation>
    <scope>NUCLEOTIDE SEQUENCE [LARGE SCALE GENOMIC DNA]</scope>
</reference>
<dbReference type="Proteomes" id="UP000594464">
    <property type="component" value="Chromosome"/>
</dbReference>
<evidence type="ECO:0000313" key="1">
    <source>
        <dbReference type="EMBL" id="QPJ64573.1"/>
    </source>
</evidence>
<dbReference type="KEGG" id="nva:G3M78_03850"/>
<sequence length="115" mass="12489">MNSHNHNSTSSVPEVSETGDRNILYFAPNDLELCLQTASSGCADDLFPRPGYEHLKRAPINLNELNLTDKQLIAVSLVFYGGARKQRAAKAMKISSQAVSEHLTAALKKIGACFA</sequence>
<accession>A0A7T0C146</accession>
<dbReference type="SUPFAM" id="SSF88659">
    <property type="entry name" value="Sigma3 and sigma4 domains of RNA polymerase sigma factors"/>
    <property type="match status" value="1"/>
</dbReference>
<organism evidence="1 2">
    <name type="scientific">Candidatus Nitrohelix vancouverensis</name>
    <dbReference type="NCBI Taxonomy" id="2705534"/>
    <lineage>
        <taxon>Bacteria</taxon>
        <taxon>Pseudomonadati</taxon>
        <taxon>Nitrospinota/Tectimicrobiota group</taxon>
        <taxon>Nitrospinota</taxon>
        <taxon>Nitrospinia</taxon>
        <taxon>Nitrospinales</taxon>
        <taxon>Nitrospinaceae</taxon>
        <taxon>Candidatus Nitrohelix</taxon>
    </lineage>
</organism>
<name>A0A7T0C146_9BACT</name>
<dbReference type="EMBL" id="CP048620">
    <property type="protein sequence ID" value="QPJ64573.1"/>
    <property type="molecule type" value="Genomic_DNA"/>
</dbReference>
<proteinExistence type="predicted"/>
<evidence type="ECO:0000313" key="2">
    <source>
        <dbReference type="Proteomes" id="UP000594464"/>
    </source>
</evidence>